<evidence type="ECO:0000259" key="1">
    <source>
        <dbReference type="Pfam" id="PF13204"/>
    </source>
</evidence>
<reference evidence="4" key="1">
    <citation type="submission" date="2009-07" db="EMBL/GenBank/DDBJ databases">
        <authorList>
            <consortium name="US DOE Joint Genome Institute (JGI-PGF)"/>
            <person name="Lucas S."/>
            <person name="Copeland A."/>
            <person name="Lapidus A."/>
            <person name="Glavina del Rio T."/>
            <person name="Tice H."/>
            <person name="Bruce D."/>
            <person name="Goodwin L."/>
            <person name="Pitluck S."/>
            <person name="Larimer F."/>
            <person name="Land M.L."/>
            <person name="Mouttaki H."/>
            <person name="He Z."/>
            <person name="Zhou J."/>
            <person name="Hemme C.L."/>
        </authorList>
    </citation>
    <scope>NUCLEOTIDE SEQUENCE [LARGE SCALE GENOMIC DNA]</scope>
    <source>
        <strain evidence="4">DSM 2782</strain>
    </source>
</reference>
<feature type="domain" description="DUF5605" evidence="3">
    <location>
        <begin position="429"/>
        <end position="509"/>
    </location>
</feature>
<name>F1TA69_9FIRM</name>
<dbReference type="PANTHER" id="PTHR37836:SF2">
    <property type="entry name" value="DUF4038 DOMAIN-CONTAINING PROTEIN"/>
    <property type="match status" value="1"/>
</dbReference>
<sequence length="514" mass="60499">MDNFTYLRQVEKWGLQEVICKGHSTGNPFVDFKIKGIFKSKNQTVEVDGFYDGNGIYKVRFMPSFEEEYTFEITGNFSNEQYSGSFTVLPSVEDNHGPVRTANTYHFAYEDGTPYYPVGTTCYVWALQPQEVQEETLNTLRDTAFNKIRFCIFPKHYDYNFKEPISYPYVGTPCDSSNITKENFSKYYSSFEGNDWDYTRFNPEHFRHLEECIQKLCELSIEADLILMHPYDRWGFSSMSAENDELYLRYVVARFAAYRNVWWSLANEYDLMPQKSIQDWERFAEIVCQCDPYSHLRSIHNCIPFYNYSQPWITHCCIQRQDLYKSAELVAEWREQYKKPIVLDEIAYEGNIQHGWGNISGKELVRRFWEATCRGGYAGHGETFMNTNDVIWWSHGGKLHGESAERLKFLYSVLKETPGVGLKPLASSWDEVVATTQSPISPMSIENNYYIYYYSFMRPSFRDFYFDDKSKFVAEVIDTWEMTIEEKGTFSGKFRIDLPGKEYMAIRIRKIKET</sequence>
<dbReference type="Pfam" id="PF13204">
    <property type="entry name" value="Apiosidase"/>
    <property type="match status" value="1"/>
</dbReference>
<evidence type="ECO:0000259" key="3">
    <source>
        <dbReference type="Pfam" id="PF18310"/>
    </source>
</evidence>
<dbReference type="InterPro" id="IPR032260">
    <property type="entry name" value="DUF5060"/>
</dbReference>
<dbReference type="Pfam" id="PF18310">
    <property type="entry name" value="DUF5605"/>
    <property type="match status" value="1"/>
</dbReference>
<evidence type="ECO:0000259" key="2">
    <source>
        <dbReference type="Pfam" id="PF16586"/>
    </source>
</evidence>
<keyword evidence="5" id="KW-1185">Reference proteome</keyword>
<dbReference type="Gene3D" id="3.20.20.80">
    <property type="entry name" value="Glycosidases"/>
    <property type="match status" value="1"/>
</dbReference>
<dbReference type="RefSeq" id="WP_004618102.1">
    <property type="nucleotide sequence ID" value="NZ_ACXX02000003.1"/>
</dbReference>
<dbReference type="eggNOG" id="COG5512">
    <property type="taxonomic scope" value="Bacteria"/>
</dbReference>
<dbReference type="SUPFAM" id="SSF51445">
    <property type="entry name" value="(Trans)glycosidases"/>
    <property type="match status" value="1"/>
</dbReference>
<dbReference type="Pfam" id="PF16586">
    <property type="entry name" value="DUF5060"/>
    <property type="match status" value="1"/>
</dbReference>
<dbReference type="InterPro" id="IPR041239">
    <property type="entry name" value="DUF5605"/>
</dbReference>
<dbReference type="InterPro" id="IPR013783">
    <property type="entry name" value="Ig-like_fold"/>
</dbReference>
<comment type="caution">
    <text evidence="4">The sequence shown here is derived from an EMBL/GenBank/DDBJ whole genome shotgun (WGS) entry which is preliminary data.</text>
</comment>
<organism evidence="4 5">
    <name type="scientific">Ruminiclostridium papyrosolvens DSM 2782</name>
    <dbReference type="NCBI Taxonomy" id="588581"/>
    <lineage>
        <taxon>Bacteria</taxon>
        <taxon>Bacillati</taxon>
        <taxon>Bacillota</taxon>
        <taxon>Clostridia</taxon>
        <taxon>Eubacteriales</taxon>
        <taxon>Oscillospiraceae</taxon>
        <taxon>Ruminiclostridium</taxon>
    </lineage>
</organism>
<dbReference type="Proteomes" id="UP000003860">
    <property type="component" value="Unassembled WGS sequence"/>
</dbReference>
<dbReference type="InterPro" id="IPR017853">
    <property type="entry name" value="GH"/>
</dbReference>
<feature type="domain" description="DUF5060" evidence="2">
    <location>
        <begin position="9"/>
        <end position="74"/>
    </location>
</feature>
<evidence type="ECO:0000313" key="5">
    <source>
        <dbReference type="Proteomes" id="UP000003860"/>
    </source>
</evidence>
<dbReference type="Gene3D" id="2.60.40.3950">
    <property type="match status" value="1"/>
</dbReference>
<dbReference type="Gene3D" id="2.60.40.10">
    <property type="entry name" value="Immunoglobulins"/>
    <property type="match status" value="1"/>
</dbReference>
<dbReference type="OrthoDB" id="127163at2"/>
<gene>
    <name evidence="4" type="ORF">Cpap_3235</name>
</gene>
<dbReference type="AlphaFoldDB" id="F1TA69"/>
<dbReference type="InterPro" id="IPR025277">
    <property type="entry name" value="Apiosidase-like_cat_dom"/>
</dbReference>
<feature type="domain" description="Apiosidase-like catalytic" evidence="1">
    <location>
        <begin position="103"/>
        <end position="384"/>
    </location>
</feature>
<reference evidence="4" key="2">
    <citation type="submission" date="2011-01" db="EMBL/GenBank/DDBJ databases">
        <title>The Non-contiguous Finished genome of Clostridium papyrosolvens.</title>
        <authorList>
            <person name="Lucas S."/>
            <person name="Copeland A."/>
            <person name="Lapidus A."/>
            <person name="Cheng J.-F."/>
            <person name="Goodwin L."/>
            <person name="Pitluck S."/>
            <person name="Misra M."/>
            <person name="Chertkov O."/>
            <person name="Detter J.C."/>
            <person name="Han C."/>
            <person name="Tapia R."/>
            <person name="Land M."/>
            <person name="Hauser L."/>
            <person name="Kyrpides N."/>
            <person name="Ivanova N."/>
            <person name="Pagani I."/>
            <person name="Mouttaki H."/>
            <person name="He Z."/>
            <person name="Zhou J."/>
            <person name="Hemme C.L."/>
            <person name="Woyke T."/>
        </authorList>
    </citation>
    <scope>NUCLEOTIDE SEQUENCE [LARGE SCALE GENOMIC DNA]</scope>
    <source>
        <strain evidence="4">DSM 2782</strain>
    </source>
</reference>
<evidence type="ECO:0008006" key="6">
    <source>
        <dbReference type="Google" id="ProtNLM"/>
    </source>
</evidence>
<dbReference type="PANTHER" id="PTHR37836">
    <property type="entry name" value="LMO1036 PROTEIN"/>
    <property type="match status" value="1"/>
</dbReference>
<evidence type="ECO:0000313" key="4">
    <source>
        <dbReference type="EMBL" id="EGD48811.1"/>
    </source>
</evidence>
<accession>F1TA69</accession>
<protein>
    <recommendedName>
        <fullName evidence="6">DUF5060 domain-containing protein</fullName>
    </recommendedName>
</protein>
<dbReference type="STRING" id="588581.Cpap_3235"/>
<proteinExistence type="predicted"/>
<dbReference type="EMBL" id="ACXX02000003">
    <property type="protein sequence ID" value="EGD48811.1"/>
    <property type="molecule type" value="Genomic_DNA"/>
</dbReference>